<dbReference type="SMART" id="SM00382">
    <property type="entry name" value="AAA"/>
    <property type="match status" value="1"/>
</dbReference>
<dbReference type="Proteomes" id="UP001479436">
    <property type="component" value="Unassembled WGS sequence"/>
</dbReference>
<dbReference type="EMBL" id="JASJQH010008093">
    <property type="protein sequence ID" value="KAK9695279.1"/>
    <property type="molecule type" value="Genomic_DNA"/>
</dbReference>
<dbReference type="PANTHER" id="PTHR24223">
    <property type="entry name" value="ATP-BINDING CASSETTE SUB-FAMILY C"/>
    <property type="match status" value="1"/>
</dbReference>
<dbReference type="InterPro" id="IPR050173">
    <property type="entry name" value="ABC_transporter_C-like"/>
</dbReference>
<evidence type="ECO:0000313" key="4">
    <source>
        <dbReference type="EMBL" id="KAK9695279.1"/>
    </source>
</evidence>
<dbReference type="Pfam" id="PF00005">
    <property type="entry name" value="ABC_tran"/>
    <property type="match status" value="1"/>
</dbReference>
<reference evidence="4 5" key="1">
    <citation type="submission" date="2023-04" db="EMBL/GenBank/DDBJ databases">
        <title>Genome of Basidiobolus ranarum AG-B5.</title>
        <authorList>
            <person name="Stajich J.E."/>
            <person name="Carter-House D."/>
            <person name="Gryganskyi A."/>
        </authorList>
    </citation>
    <scope>NUCLEOTIDE SEQUENCE [LARGE SCALE GENOMIC DNA]</scope>
    <source>
        <strain evidence="4 5">AG-B5</strain>
    </source>
</reference>
<feature type="domain" description="ABC transporter" evidence="3">
    <location>
        <begin position="37"/>
        <end position="271"/>
    </location>
</feature>
<dbReference type="CDD" id="cd03244">
    <property type="entry name" value="ABCC_MRP_domain2"/>
    <property type="match status" value="1"/>
</dbReference>
<proteinExistence type="predicted"/>
<protein>
    <recommendedName>
        <fullName evidence="3">ABC transporter domain-containing protein</fullName>
    </recommendedName>
</protein>
<comment type="caution">
    <text evidence="4">The sequence shown here is derived from an EMBL/GenBank/DDBJ whole genome shotgun (WGS) entry which is preliminary data.</text>
</comment>
<dbReference type="InterPro" id="IPR003439">
    <property type="entry name" value="ABC_transporter-like_ATP-bd"/>
</dbReference>
<dbReference type="SUPFAM" id="SSF52540">
    <property type="entry name" value="P-loop containing nucleoside triphosphate hydrolases"/>
    <property type="match status" value="1"/>
</dbReference>
<keyword evidence="2" id="KW-0067">ATP-binding</keyword>
<dbReference type="PROSITE" id="PS00211">
    <property type="entry name" value="ABC_TRANSPORTER_1"/>
    <property type="match status" value="1"/>
</dbReference>
<evidence type="ECO:0000256" key="2">
    <source>
        <dbReference type="ARBA" id="ARBA00022840"/>
    </source>
</evidence>
<evidence type="ECO:0000256" key="1">
    <source>
        <dbReference type="ARBA" id="ARBA00022741"/>
    </source>
</evidence>
<gene>
    <name evidence="4" type="ORF">K7432_013049</name>
</gene>
<keyword evidence="5" id="KW-1185">Reference proteome</keyword>
<dbReference type="PROSITE" id="PS50893">
    <property type="entry name" value="ABC_TRANSPORTER_2"/>
    <property type="match status" value="1"/>
</dbReference>
<dbReference type="Gene3D" id="3.40.50.300">
    <property type="entry name" value="P-loop containing nucleotide triphosphate hydrolases"/>
    <property type="match status" value="1"/>
</dbReference>
<keyword evidence="1" id="KW-0547">Nucleotide-binding</keyword>
<organism evidence="4 5">
    <name type="scientific">Basidiobolus ranarum</name>
    <dbReference type="NCBI Taxonomy" id="34480"/>
    <lineage>
        <taxon>Eukaryota</taxon>
        <taxon>Fungi</taxon>
        <taxon>Fungi incertae sedis</taxon>
        <taxon>Zoopagomycota</taxon>
        <taxon>Entomophthoromycotina</taxon>
        <taxon>Basidiobolomycetes</taxon>
        <taxon>Basidiobolales</taxon>
        <taxon>Basidiobolaceae</taxon>
        <taxon>Basidiobolus</taxon>
    </lineage>
</organism>
<sequence>MNAVERVDHYIHNIESEADLVIGDKRPEPEWPQKGDIEIQDLELSYREGLPPVLHGINLSIRGGEKIGVVGRTGAGKSSIMVALFRVVEASRGSIAIDGIDISTIGLHDLRSKLAIIPQDPVLFTGTVRSNLDPFNYHTDQELWDVLGRADLKTYFSALPGGLESDIAEGGENLSAGQRQLLCLARAMLTHSKIVIMDEATASVDVQTDALLQKALRIDFAECTVLTIAHRLNTVIDYDKILVLDGGRVKEFDSPKNLLSDANSSFYSMVQETGPTNAALLMSLAK</sequence>
<dbReference type="InterPro" id="IPR003593">
    <property type="entry name" value="AAA+_ATPase"/>
</dbReference>
<dbReference type="InterPro" id="IPR017871">
    <property type="entry name" value="ABC_transporter-like_CS"/>
</dbReference>
<name>A0ABR2VRE4_9FUNG</name>
<evidence type="ECO:0000313" key="5">
    <source>
        <dbReference type="Proteomes" id="UP001479436"/>
    </source>
</evidence>
<accession>A0ABR2VRE4</accession>
<evidence type="ECO:0000259" key="3">
    <source>
        <dbReference type="PROSITE" id="PS50893"/>
    </source>
</evidence>
<dbReference type="InterPro" id="IPR027417">
    <property type="entry name" value="P-loop_NTPase"/>
</dbReference>